<name>A0ABS3H1C7_9ENTE</name>
<reference evidence="2 3" key="1">
    <citation type="submission" date="2021-03" db="EMBL/GenBank/DDBJ databases">
        <title>Enterococcal diversity collection.</title>
        <authorList>
            <person name="Gilmore M.S."/>
            <person name="Schwartzman J."/>
            <person name="Van Tyne D."/>
            <person name="Martin M."/>
            <person name="Earl A.M."/>
            <person name="Manson A.L."/>
            <person name="Straub T."/>
            <person name="Salamzade R."/>
            <person name="Saavedra J."/>
            <person name="Lebreton F."/>
            <person name="Prichula J."/>
            <person name="Schaufler K."/>
            <person name="Gaca A."/>
            <person name="Sgardioli B."/>
            <person name="Wagenaar J."/>
            <person name="Strong T."/>
        </authorList>
    </citation>
    <scope>NUCLEOTIDE SEQUENCE [LARGE SCALE GENOMIC DNA]</scope>
    <source>
        <strain evidence="2 3">DIV0869a</strain>
    </source>
</reference>
<dbReference type="EMBL" id="JAFLWD010000033">
    <property type="protein sequence ID" value="MBO0441280.1"/>
    <property type="molecule type" value="Genomic_DNA"/>
</dbReference>
<keyword evidence="3" id="KW-1185">Reference proteome</keyword>
<evidence type="ECO:0000256" key="1">
    <source>
        <dbReference type="SAM" id="Phobius"/>
    </source>
</evidence>
<feature type="transmembrane region" description="Helical" evidence="1">
    <location>
        <begin position="194"/>
        <end position="214"/>
    </location>
</feature>
<evidence type="ECO:0000313" key="2">
    <source>
        <dbReference type="EMBL" id="MBO0441280.1"/>
    </source>
</evidence>
<dbReference type="RefSeq" id="WP_207113292.1">
    <property type="nucleotide sequence ID" value="NZ_JAFLWD010000033.1"/>
</dbReference>
<feature type="transmembrane region" description="Helical" evidence="1">
    <location>
        <begin position="59"/>
        <end position="80"/>
    </location>
</feature>
<feature type="transmembrane region" description="Helical" evidence="1">
    <location>
        <begin position="165"/>
        <end position="187"/>
    </location>
</feature>
<feature type="transmembrane region" description="Helical" evidence="1">
    <location>
        <begin position="20"/>
        <end position="39"/>
    </location>
</feature>
<keyword evidence="1" id="KW-1133">Transmembrane helix</keyword>
<protein>
    <recommendedName>
        <fullName evidence="4">ABC transporter permease</fullName>
    </recommendedName>
</protein>
<gene>
    <name evidence="2" type="ORF">JZO69_12985</name>
</gene>
<organism evidence="2 3">
    <name type="scientific">Candidatus Enterococcus ikei</name>
    <dbReference type="NCBI Taxonomy" id="2815326"/>
    <lineage>
        <taxon>Bacteria</taxon>
        <taxon>Bacillati</taxon>
        <taxon>Bacillota</taxon>
        <taxon>Bacilli</taxon>
        <taxon>Lactobacillales</taxon>
        <taxon>Enterococcaceae</taxon>
        <taxon>Enterococcus</taxon>
    </lineage>
</organism>
<evidence type="ECO:0000313" key="3">
    <source>
        <dbReference type="Proteomes" id="UP000664632"/>
    </source>
</evidence>
<comment type="caution">
    <text evidence="2">The sequence shown here is derived from an EMBL/GenBank/DDBJ whole genome shotgun (WGS) entry which is preliminary data.</text>
</comment>
<dbReference type="Proteomes" id="UP000664632">
    <property type="component" value="Unassembled WGS sequence"/>
</dbReference>
<keyword evidence="1" id="KW-0472">Membrane</keyword>
<keyword evidence="1" id="KW-0812">Transmembrane</keyword>
<sequence>MTGKLIFKMELFKFLRDKSFLITAGVIGVLNIVVTLLSLNLTSMFSDSYYESTATASMIGTIVIVGVIVFIGNIIFAYVYPFHMISMDYKNNVMAMMVASGVNRRKLFFAKIGAIFICTIALMLMIALIPTILFLIKLVQLDAWDGFAEGFNSVFYYTDLSFVKFIFSGLLSYLNMLMVIATACIIMKGKNLSFLLFMGFNILSSLVTGLLQTLAYSFNFSETGSYIFQLFLTVLSIIVFGYISLRTLEKQNL</sequence>
<feature type="transmembrane region" description="Helical" evidence="1">
    <location>
        <begin position="114"/>
        <end position="136"/>
    </location>
</feature>
<proteinExistence type="predicted"/>
<evidence type="ECO:0008006" key="4">
    <source>
        <dbReference type="Google" id="ProtNLM"/>
    </source>
</evidence>
<feature type="transmembrane region" description="Helical" evidence="1">
    <location>
        <begin position="226"/>
        <end position="245"/>
    </location>
</feature>
<accession>A0ABS3H1C7</accession>